<gene>
    <name evidence="1" type="ORF">FLL45_00475</name>
</gene>
<protein>
    <submittedName>
        <fullName evidence="1">Uncharacterized protein</fullName>
    </submittedName>
</protein>
<reference evidence="1 2" key="1">
    <citation type="submission" date="2019-06" db="EMBL/GenBank/DDBJ databases">
        <title>Draft genome of Aliikangiella marina GYP-15.</title>
        <authorList>
            <person name="Wang G."/>
        </authorList>
    </citation>
    <scope>NUCLEOTIDE SEQUENCE [LARGE SCALE GENOMIC DNA]</scope>
    <source>
        <strain evidence="1 2">GYP-15</strain>
    </source>
</reference>
<dbReference type="EMBL" id="VIKR01000001">
    <property type="protein sequence ID" value="TQV76474.1"/>
    <property type="molecule type" value="Genomic_DNA"/>
</dbReference>
<sequence>MAASSDSLTLVDSVNCFSDAQYAKYAAGTISTSLDGWSSTSIMLPMRNFDNNQYAHSAVTSAELQPVELVLASRH</sequence>
<evidence type="ECO:0000313" key="2">
    <source>
        <dbReference type="Proteomes" id="UP000317839"/>
    </source>
</evidence>
<dbReference type="AlphaFoldDB" id="A0A545TGV9"/>
<dbReference type="Proteomes" id="UP000317839">
    <property type="component" value="Unassembled WGS sequence"/>
</dbReference>
<proteinExistence type="predicted"/>
<keyword evidence="2" id="KW-1185">Reference proteome</keyword>
<evidence type="ECO:0000313" key="1">
    <source>
        <dbReference type="EMBL" id="TQV76474.1"/>
    </source>
</evidence>
<accession>A0A545TGV9</accession>
<comment type="caution">
    <text evidence="1">The sequence shown here is derived from an EMBL/GenBank/DDBJ whole genome shotgun (WGS) entry which is preliminary data.</text>
</comment>
<organism evidence="1 2">
    <name type="scientific">Aliikangiella marina</name>
    <dbReference type="NCBI Taxonomy" id="1712262"/>
    <lineage>
        <taxon>Bacteria</taxon>
        <taxon>Pseudomonadati</taxon>
        <taxon>Pseudomonadota</taxon>
        <taxon>Gammaproteobacteria</taxon>
        <taxon>Oceanospirillales</taxon>
        <taxon>Pleioneaceae</taxon>
        <taxon>Aliikangiella</taxon>
    </lineage>
</organism>
<dbReference type="RefSeq" id="WP_142887834.1">
    <property type="nucleotide sequence ID" value="NZ_VIKR01000001.1"/>
</dbReference>
<name>A0A545TGV9_9GAMM</name>